<dbReference type="PROSITE" id="PS50885">
    <property type="entry name" value="HAMP"/>
    <property type="match status" value="1"/>
</dbReference>
<dbReference type="RefSeq" id="WP_249864798.1">
    <property type="nucleotide sequence ID" value="NZ_CP027059.1"/>
</dbReference>
<reference evidence="16" key="1">
    <citation type="submission" date="2018-02" db="EMBL/GenBank/DDBJ databases">
        <authorList>
            <person name="Kim S.-K."/>
            <person name="Jung H.-I."/>
            <person name="Lee S.-W."/>
        </authorList>
    </citation>
    <scope>NUCLEOTIDE SEQUENCE</scope>
    <source>
        <strain evidence="16">SK3146</strain>
    </source>
</reference>
<keyword evidence="5" id="KW-0597">Phosphoprotein</keyword>
<dbReference type="SMART" id="SM00387">
    <property type="entry name" value="HATPase_c"/>
    <property type="match status" value="1"/>
</dbReference>
<dbReference type="InterPro" id="IPR050640">
    <property type="entry name" value="Bact_2-comp_sensor_kinase"/>
</dbReference>
<keyword evidence="13" id="KW-1133">Transmembrane helix</keyword>
<gene>
    <name evidence="16" type="primary">ypdA_9</name>
    <name evidence="16" type="ORF">SK3146_01842</name>
</gene>
<dbReference type="InterPro" id="IPR003594">
    <property type="entry name" value="HATPase_dom"/>
</dbReference>
<evidence type="ECO:0000313" key="17">
    <source>
        <dbReference type="Proteomes" id="UP001057134"/>
    </source>
</evidence>
<keyword evidence="7" id="KW-0547">Nucleotide-binding</keyword>
<organism evidence="16 17">
    <name type="scientific">Paenibacillus konkukensis</name>
    <dbReference type="NCBI Taxonomy" id="2020716"/>
    <lineage>
        <taxon>Bacteria</taxon>
        <taxon>Bacillati</taxon>
        <taxon>Bacillota</taxon>
        <taxon>Bacilli</taxon>
        <taxon>Bacillales</taxon>
        <taxon>Paenibacillaceae</taxon>
        <taxon>Paenibacillus</taxon>
    </lineage>
</organism>
<evidence type="ECO:0000256" key="4">
    <source>
        <dbReference type="ARBA" id="ARBA00022475"/>
    </source>
</evidence>
<evidence type="ECO:0000256" key="3">
    <source>
        <dbReference type="ARBA" id="ARBA00012438"/>
    </source>
</evidence>
<proteinExistence type="predicted"/>
<protein>
    <recommendedName>
        <fullName evidence="3">histidine kinase</fullName>
        <ecNumber evidence="3">2.7.13.3</ecNumber>
    </recommendedName>
</protein>
<dbReference type="Proteomes" id="UP001057134">
    <property type="component" value="Chromosome"/>
</dbReference>
<feature type="coiled-coil region" evidence="12">
    <location>
        <begin position="344"/>
        <end position="378"/>
    </location>
</feature>
<dbReference type="EMBL" id="CP027059">
    <property type="protein sequence ID" value="UQZ82683.1"/>
    <property type="molecule type" value="Genomic_DNA"/>
</dbReference>
<evidence type="ECO:0000256" key="8">
    <source>
        <dbReference type="ARBA" id="ARBA00022777"/>
    </source>
</evidence>
<dbReference type="GO" id="GO:0004673">
    <property type="term" value="F:protein histidine kinase activity"/>
    <property type="evidence" value="ECO:0007669"/>
    <property type="project" value="UniProtKB-EC"/>
</dbReference>
<feature type="transmembrane region" description="Helical" evidence="13">
    <location>
        <begin position="12"/>
        <end position="34"/>
    </location>
</feature>
<keyword evidence="17" id="KW-1185">Reference proteome</keyword>
<dbReference type="SUPFAM" id="SSF55874">
    <property type="entry name" value="ATPase domain of HSP90 chaperone/DNA topoisomerase II/histidine kinase"/>
    <property type="match status" value="1"/>
</dbReference>
<sequence>MKLTLNRSLQAKLSVMMLISTVIPLFFLGAFSYMTSSRVNEEKTKQTGIDALGRIQANVRFIAQDVEDMSIFLIGDKDVQQYMSDFDYDSPERTRILTLIANLVQSKDYITNISIYSKNKTQPLQAPNLYSSNLSSVIEDWNLTGKKWTELYWTQSIHGPELVFSFLRAVKSTDNFDSLGFVAISINEQKLSRYLGTPNFGVGPGDVMLLDKQGEVISGSRKEWLSKRWEEMFPESLLLDSTLSSGVYTEGEGHDKKTVLYTKIPQFDWMLVSLVPYELYAEENRYIWLLTGSAVTLATVLTAGLILFLVRHVTKPLKILRRLLVRLDPNEPMPLYQLESPDEIGQLVSSYNQLGEQIKRLKQQLIRSETRKKEADIRALQSQINPHFLYNTLSSVHWIALMRQEQRIADMVGALSDFLRFSLNKGKDFCSVEQEINHVRNYALIQSIRFPGRFDVHFEVNPRAGRLPMLKLLLQPLVENAMIHGVQKVKRKGMIYVTAMLEEQGIRFTVQDDGIGMSPEILNRLAEDILQPAEQAEDATGGYGLRNVNERLLLHYGASSQLVLESAPGLGTRISFIIPAKEDEHENIDR</sequence>
<keyword evidence="8 16" id="KW-0418">Kinase</keyword>
<feature type="domain" description="Histidine kinase" evidence="14">
    <location>
        <begin position="470"/>
        <end position="582"/>
    </location>
</feature>
<dbReference type="Gene3D" id="6.10.340.10">
    <property type="match status" value="1"/>
</dbReference>
<keyword evidence="6 16" id="KW-0808">Transferase</keyword>
<dbReference type="EC" id="2.7.13.3" evidence="3"/>
<evidence type="ECO:0000256" key="7">
    <source>
        <dbReference type="ARBA" id="ARBA00022741"/>
    </source>
</evidence>
<evidence type="ECO:0000256" key="13">
    <source>
        <dbReference type="SAM" id="Phobius"/>
    </source>
</evidence>
<name>A0ABY4RKQ1_9BACL</name>
<evidence type="ECO:0000256" key="9">
    <source>
        <dbReference type="ARBA" id="ARBA00022840"/>
    </source>
</evidence>
<dbReference type="InterPro" id="IPR010559">
    <property type="entry name" value="Sig_transdc_His_kin_internal"/>
</dbReference>
<evidence type="ECO:0000256" key="1">
    <source>
        <dbReference type="ARBA" id="ARBA00000085"/>
    </source>
</evidence>
<keyword evidence="13" id="KW-0812">Transmembrane</keyword>
<comment type="catalytic activity">
    <reaction evidence="1">
        <text>ATP + protein L-histidine = ADP + protein N-phospho-L-histidine.</text>
        <dbReference type="EC" id="2.7.13.3"/>
    </reaction>
</comment>
<reference evidence="16" key="2">
    <citation type="journal article" date="2021" name="J Anim Sci Technol">
        <title>Complete genome sequence of Paenibacillus konkukensis sp. nov. SK3146 as a potential probiotic strain.</title>
        <authorList>
            <person name="Jung H.I."/>
            <person name="Park S."/>
            <person name="Niu K.M."/>
            <person name="Lee S.W."/>
            <person name="Kothari D."/>
            <person name="Yi K.J."/>
            <person name="Kim S.K."/>
        </authorList>
    </citation>
    <scope>NUCLEOTIDE SEQUENCE</scope>
    <source>
        <strain evidence="16">SK3146</strain>
    </source>
</reference>
<feature type="domain" description="HAMP" evidence="15">
    <location>
        <begin position="311"/>
        <end position="363"/>
    </location>
</feature>
<evidence type="ECO:0000256" key="12">
    <source>
        <dbReference type="SAM" id="Coils"/>
    </source>
</evidence>
<dbReference type="PANTHER" id="PTHR34220:SF7">
    <property type="entry name" value="SENSOR HISTIDINE KINASE YPDA"/>
    <property type="match status" value="1"/>
</dbReference>
<feature type="transmembrane region" description="Helical" evidence="13">
    <location>
        <begin position="286"/>
        <end position="310"/>
    </location>
</feature>
<evidence type="ECO:0000259" key="14">
    <source>
        <dbReference type="PROSITE" id="PS50109"/>
    </source>
</evidence>
<dbReference type="InterPro" id="IPR003660">
    <property type="entry name" value="HAMP_dom"/>
</dbReference>
<accession>A0ABY4RKQ1</accession>
<dbReference type="PROSITE" id="PS50109">
    <property type="entry name" value="HIS_KIN"/>
    <property type="match status" value="1"/>
</dbReference>
<evidence type="ECO:0000256" key="6">
    <source>
        <dbReference type="ARBA" id="ARBA00022679"/>
    </source>
</evidence>
<dbReference type="Pfam" id="PF02518">
    <property type="entry name" value="HATPase_c"/>
    <property type="match status" value="1"/>
</dbReference>
<evidence type="ECO:0000256" key="5">
    <source>
        <dbReference type="ARBA" id="ARBA00022553"/>
    </source>
</evidence>
<evidence type="ECO:0000259" key="15">
    <source>
        <dbReference type="PROSITE" id="PS50885"/>
    </source>
</evidence>
<dbReference type="InterPro" id="IPR036890">
    <property type="entry name" value="HATPase_C_sf"/>
</dbReference>
<keyword evidence="11 13" id="KW-0472">Membrane</keyword>
<keyword evidence="12" id="KW-0175">Coiled coil</keyword>
<comment type="subcellular location">
    <subcellularLocation>
        <location evidence="2">Cell membrane</location>
        <topology evidence="2">Multi-pass membrane protein</topology>
    </subcellularLocation>
</comment>
<evidence type="ECO:0000256" key="11">
    <source>
        <dbReference type="ARBA" id="ARBA00023136"/>
    </source>
</evidence>
<evidence type="ECO:0000256" key="2">
    <source>
        <dbReference type="ARBA" id="ARBA00004651"/>
    </source>
</evidence>
<keyword evidence="9" id="KW-0067">ATP-binding</keyword>
<dbReference type="CDD" id="cd06225">
    <property type="entry name" value="HAMP"/>
    <property type="match status" value="1"/>
</dbReference>
<dbReference type="Gene3D" id="3.30.565.10">
    <property type="entry name" value="Histidine kinase-like ATPase, C-terminal domain"/>
    <property type="match status" value="1"/>
</dbReference>
<evidence type="ECO:0000313" key="16">
    <source>
        <dbReference type="EMBL" id="UQZ82683.1"/>
    </source>
</evidence>
<dbReference type="PANTHER" id="PTHR34220">
    <property type="entry name" value="SENSOR HISTIDINE KINASE YPDA"/>
    <property type="match status" value="1"/>
</dbReference>
<keyword evidence="4" id="KW-1003">Cell membrane</keyword>
<evidence type="ECO:0000256" key="10">
    <source>
        <dbReference type="ARBA" id="ARBA00023012"/>
    </source>
</evidence>
<dbReference type="InterPro" id="IPR005467">
    <property type="entry name" value="His_kinase_dom"/>
</dbReference>
<keyword evidence="10" id="KW-0902">Two-component regulatory system</keyword>
<dbReference type="Gene3D" id="3.30.450.20">
    <property type="entry name" value="PAS domain"/>
    <property type="match status" value="1"/>
</dbReference>
<dbReference type="Pfam" id="PF06580">
    <property type="entry name" value="His_kinase"/>
    <property type="match status" value="1"/>
</dbReference>